<dbReference type="EMBL" id="UXUI01007197">
    <property type="protein sequence ID" value="VDD86174.1"/>
    <property type="molecule type" value="Genomic_DNA"/>
</dbReference>
<feature type="active site" description="Charge relay system" evidence="5">
    <location>
        <position position="48"/>
    </location>
</feature>
<evidence type="ECO:0000256" key="1">
    <source>
        <dbReference type="ARBA" id="ARBA00022598"/>
    </source>
</evidence>
<evidence type="ECO:0000313" key="8">
    <source>
        <dbReference type="Proteomes" id="UP000274131"/>
    </source>
</evidence>
<keyword evidence="8" id="KW-1185">Reference proteome</keyword>
<keyword evidence="5" id="KW-0496">Mitochondrion</keyword>
<dbReference type="EC" id="6.3.5.7" evidence="5"/>
<evidence type="ECO:0000256" key="5">
    <source>
        <dbReference type="HAMAP-Rule" id="MF_03150"/>
    </source>
</evidence>
<comment type="function">
    <text evidence="5">Allows the formation of correctly charged Gln-tRNA(Gln) through the transamidation of misacylated Glu-tRNA(Gln) in the mitochondria. The reaction takes place in the presence of glutamine and ATP through an activated gamma-phospho-Glu-tRNA(Gln).</text>
</comment>
<dbReference type="GO" id="GO:0070681">
    <property type="term" value="P:glutaminyl-tRNAGln biosynthesis via transamidation"/>
    <property type="evidence" value="ECO:0007669"/>
    <property type="project" value="UniProtKB-UniRule"/>
</dbReference>
<gene>
    <name evidence="7" type="ORF">EVEC_LOCUS1317</name>
</gene>
<dbReference type="Pfam" id="PF01425">
    <property type="entry name" value="Amidase"/>
    <property type="match status" value="1"/>
</dbReference>
<sequence>MQKIELAIGNAVKHRNYNALITETFDLARAQAKNALERGYEPFPVVVKDCYAVKDLRTTCASQMLANYITPYTATVVSRIVESGGCIIGKANMDEFCMGTSSSYSYFGPVKNGFSDKDKLEKDWLIPGGSSGGSAVSVQLGLADVALGSDTGGSVRNPAAFTGTFGFKPSYGVLSRHGLIPLVNSLDCPSIIAKDAFECNRHFNPNDATSIEAPNSCFMGSRLFSSLTIGIPKEFFNQTLSDVCWNAWNDAAKELVKMGCKLKEVSMPHIEYSIICYHVIAETDIASNMARYDGVAYGYRSGNKLSTHEMYASARSKTLNEVVRRRILAGNYFLLRRHVEKYFGKALKVRRLIKNDFDRVFREEGCSALLTPVTTGPPPYFSQMKEGSYERERSEDFYTQPANMAGIPACAVPFVNANGLPVSVQVMADHLNDGIVLEVASVLQKIFL</sequence>
<comment type="subunit">
    <text evidence="5">Subunit of the heterotrimeric GatCAB amidotransferase (AdT) complex, composed of A, B and C subunits.</text>
</comment>
<dbReference type="Proteomes" id="UP000274131">
    <property type="component" value="Unassembled WGS sequence"/>
</dbReference>
<evidence type="ECO:0000256" key="4">
    <source>
        <dbReference type="ARBA" id="ARBA00022917"/>
    </source>
</evidence>
<comment type="similarity">
    <text evidence="5">Belongs to the amidase family. GatA subfamily.</text>
</comment>
<comment type="subcellular location">
    <subcellularLocation>
        <location evidence="5">Mitochondrion</location>
    </subcellularLocation>
</comment>
<keyword evidence="2 5" id="KW-0547">Nucleotide-binding</keyword>
<dbReference type="GO" id="GO:0005739">
    <property type="term" value="C:mitochondrion"/>
    <property type="evidence" value="ECO:0007669"/>
    <property type="project" value="UniProtKB-SubCell"/>
</dbReference>
<evidence type="ECO:0000313" key="7">
    <source>
        <dbReference type="EMBL" id="VDD86174.1"/>
    </source>
</evidence>
<accession>A0A0N4UVX1</accession>
<dbReference type="InterPro" id="IPR023631">
    <property type="entry name" value="Amidase_dom"/>
</dbReference>
<dbReference type="HAMAP" id="MF_00120">
    <property type="entry name" value="GatA"/>
    <property type="match status" value="1"/>
</dbReference>
<reference evidence="9" key="1">
    <citation type="submission" date="2017-02" db="UniProtKB">
        <authorList>
            <consortium name="WormBaseParasite"/>
        </authorList>
    </citation>
    <scope>IDENTIFICATION</scope>
</reference>
<dbReference type="InterPro" id="IPR004412">
    <property type="entry name" value="GatA"/>
</dbReference>
<keyword evidence="3 5" id="KW-0067">ATP-binding</keyword>
<evidence type="ECO:0000259" key="6">
    <source>
        <dbReference type="Pfam" id="PF01425"/>
    </source>
</evidence>
<proteinExistence type="inferred from homology"/>
<feature type="domain" description="Amidase" evidence="6">
    <location>
        <begin position="14"/>
        <end position="437"/>
    </location>
</feature>
<dbReference type="InterPro" id="IPR036928">
    <property type="entry name" value="AS_sf"/>
</dbReference>
<dbReference type="WBParaSite" id="EVEC_0000160901-mRNA-1">
    <property type="protein sequence ID" value="EVEC_0000160901-mRNA-1"/>
    <property type="gene ID" value="EVEC_0000160901"/>
</dbReference>
<dbReference type="SUPFAM" id="SSF75304">
    <property type="entry name" value="Amidase signature (AS) enzymes"/>
    <property type="match status" value="1"/>
</dbReference>
<protein>
    <recommendedName>
        <fullName evidence="5">Glutamyl-tRNA(Gln) amidotransferase subunit A, mitochondrial</fullName>
        <shortName evidence="5">Glu-AdT subunit A</shortName>
        <ecNumber evidence="5">6.3.5.7</ecNumber>
    </recommendedName>
</protein>
<comment type="catalytic activity">
    <reaction evidence="5">
        <text>L-glutamyl-tRNA(Gln) + L-glutamine + ATP + H2O = L-glutaminyl-tRNA(Gln) + L-glutamate + ADP + phosphate + H(+)</text>
        <dbReference type="Rhea" id="RHEA:17521"/>
        <dbReference type="Rhea" id="RHEA-COMP:9681"/>
        <dbReference type="Rhea" id="RHEA-COMP:9684"/>
        <dbReference type="ChEBI" id="CHEBI:15377"/>
        <dbReference type="ChEBI" id="CHEBI:15378"/>
        <dbReference type="ChEBI" id="CHEBI:29985"/>
        <dbReference type="ChEBI" id="CHEBI:30616"/>
        <dbReference type="ChEBI" id="CHEBI:43474"/>
        <dbReference type="ChEBI" id="CHEBI:58359"/>
        <dbReference type="ChEBI" id="CHEBI:78520"/>
        <dbReference type="ChEBI" id="CHEBI:78521"/>
        <dbReference type="ChEBI" id="CHEBI:456216"/>
        <dbReference type="EC" id="6.3.5.7"/>
    </reaction>
</comment>
<dbReference type="GO" id="GO:0050567">
    <property type="term" value="F:glutaminyl-tRNA synthase (glutamine-hydrolyzing) activity"/>
    <property type="evidence" value="ECO:0007669"/>
    <property type="project" value="UniProtKB-UniRule"/>
</dbReference>
<dbReference type="GO" id="GO:0005524">
    <property type="term" value="F:ATP binding"/>
    <property type="evidence" value="ECO:0007669"/>
    <property type="project" value="UniProtKB-KW"/>
</dbReference>
<name>A0A0N4UVX1_ENTVE</name>
<dbReference type="OrthoDB" id="421993at2759"/>
<dbReference type="STRING" id="51028.A0A0N4UVX1"/>
<evidence type="ECO:0000256" key="3">
    <source>
        <dbReference type="ARBA" id="ARBA00022840"/>
    </source>
</evidence>
<dbReference type="InterPro" id="IPR000120">
    <property type="entry name" value="Amidase"/>
</dbReference>
<feature type="active site" description="Charge relay system" evidence="5">
    <location>
        <position position="130"/>
    </location>
</feature>
<feature type="active site" description="Acyl-ester intermediate" evidence="5">
    <location>
        <position position="154"/>
    </location>
</feature>
<reference evidence="7 8" key="2">
    <citation type="submission" date="2018-10" db="EMBL/GenBank/DDBJ databases">
        <authorList>
            <consortium name="Pathogen Informatics"/>
        </authorList>
    </citation>
    <scope>NUCLEOTIDE SEQUENCE [LARGE SCALE GENOMIC DNA]</scope>
</reference>
<keyword evidence="4 5" id="KW-0648">Protein biosynthesis</keyword>
<dbReference type="PANTHER" id="PTHR11895">
    <property type="entry name" value="TRANSAMIDASE"/>
    <property type="match status" value="1"/>
</dbReference>
<dbReference type="AlphaFoldDB" id="A0A0N4UVX1"/>
<evidence type="ECO:0000313" key="9">
    <source>
        <dbReference type="WBParaSite" id="EVEC_0000160901-mRNA-1"/>
    </source>
</evidence>
<dbReference type="GO" id="GO:0030956">
    <property type="term" value="C:glutamyl-tRNA(Gln) amidotransferase complex"/>
    <property type="evidence" value="ECO:0007669"/>
    <property type="project" value="UniProtKB-UniRule"/>
</dbReference>
<keyword evidence="1 5" id="KW-0436">Ligase</keyword>
<organism evidence="9">
    <name type="scientific">Enterobius vermicularis</name>
    <name type="common">Human pinworm</name>
    <dbReference type="NCBI Taxonomy" id="51028"/>
    <lineage>
        <taxon>Eukaryota</taxon>
        <taxon>Metazoa</taxon>
        <taxon>Ecdysozoa</taxon>
        <taxon>Nematoda</taxon>
        <taxon>Chromadorea</taxon>
        <taxon>Rhabditida</taxon>
        <taxon>Spirurina</taxon>
        <taxon>Oxyuridomorpha</taxon>
        <taxon>Oxyuroidea</taxon>
        <taxon>Oxyuridae</taxon>
        <taxon>Enterobius</taxon>
    </lineage>
</organism>
<evidence type="ECO:0000256" key="2">
    <source>
        <dbReference type="ARBA" id="ARBA00022741"/>
    </source>
</evidence>
<dbReference type="GO" id="GO:0032543">
    <property type="term" value="P:mitochondrial translation"/>
    <property type="evidence" value="ECO:0007669"/>
    <property type="project" value="UniProtKB-UniRule"/>
</dbReference>
<dbReference type="Gene3D" id="3.90.1300.10">
    <property type="entry name" value="Amidase signature (AS) domain"/>
    <property type="match status" value="1"/>
</dbReference>
<dbReference type="PANTHER" id="PTHR11895:SF7">
    <property type="entry name" value="GLUTAMYL-TRNA(GLN) AMIDOTRANSFERASE SUBUNIT A, MITOCHONDRIAL"/>
    <property type="match status" value="1"/>
</dbReference>